<sequence>MHPAEELASHLRPGRGWLEQLGEEFDKPYLVMLAEFLAAEEAAGKTLFPPRRFVFNALNSTPLENVSVVILGQDPYHGPGQAHGLSFSVRPYVPKPPSLLNIFKELQDDLAIKPPDHGCLQTWAEQGVLLLNTVLTVVQGQAGAHQGQGWEAFTDQVIELVNRERVGVVFILWGSHARKKGRNIDRNRHLVLEGPHPSPLSAYRGFFGSKPFSKANNWLEQKGSDQIDWSLPSKENLLGRYGKA</sequence>
<dbReference type="GO" id="GO:0097510">
    <property type="term" value="P:base-excision repair, AP site formation via deaminated base removal"/>
    <property type="evidence" value="ECO:0007669"/>
    <property type="project" value="TreeGrafter"/>
</dbReference>
<evidence type="ECO:0000256" key="6">
    <source>
        <dbReference type="ARBA" id="ARBA00022763"/>
    </source>
</evidence>
<gene>
    <name evidence="9" type="primary">ung</name>
    <name evidence="11" type="ORF">E5Q11_00320</name>
</gene>
<name>A0A4Z1BSS4_9GAMM</name>
<evidence type="ECO:0000256" key="3">
    <source>
        <dbReference type="ARBA" id="ARBA00008184"/>
    </source>
</evidence>
<accession>A0A4Z1BSS4</accession>
<comment type="catalytic activity">
    <reaction evidence="1 9">
        <text>Hydrolyzes single-stranded DNA or mismatched double-stranded DNA and polynucleotides, releasing free uracil.</text>
        <dbReference type="EC" id="3.2.2.27"/>
    </reaction>
</comment>
<dbReference type="CDD" id="cd10027">
    <property type="entry name" value="UDG-F1-like"/>
    <property type="match status" value="1"/>
</dbReference>
<keyword evidence="12" id="KW-1185">Reference proteome</keyword>
<evidence type="ECO:0000256" key="5">
    <source>
        <dbReference type="ARBA" id="ARBA00018429"/>
    </source>
</evidence>
<evidence type="ECO:0000313" key="12">
    <source>
        <dbReference type="Proteomes" id="UP000298325"/>
    </source>
</evidence>
<reference evidence="11 12" key="1">
    <citation type="submission" date="2019-04" db="EMBL/GenBank/DDBJ databases">
        <authorList>
            <person name="Park S."/>
            <person name="Yoon J.-H."/>
        </authorList>
    </citation>
    <scope>NUCLEOTIDE SEQUENCE [LARGE SCALE GENOMIC DNA]</scope>
    <source>
        <strain evidence="11 12">HJM-18</strain>
    </source>
</reference>
<dbReference type="OrthoDB" id="9804372at2"/>
<feature type="domain" description="Uracil-DNA glycosylase-like" evidence="10">
    <location>
        <begin position="59"/>
        <end position="219"/>
    </location>
</feature>
<dbReference type="InterPro" id="IPR005122">
    <property type="entry name" value="Uracil-DNA_glycosylase-like"/>
</dbReference>
<evidence type="ECO:0000259" key="10">
    <source>
        <dbReference type="SMART" id="SM00986"/>
    </source>
</evidence>
<dbReference type="NCBIfam" id="NF003589">
    <property type="entry name" value="PRK05254.1-2"/>
    <property type="match status" value="1"/>
</dbReference>
<dbReference type="NCBIfam" id="NF003592">
    <property type="entry name" value="PRK05254.1-5"/>
    <property type="match status" value="1"/>
</dbReference>
<protein>
    <recommendedName>
        <fullName evidence="5 9">Uracil-DNA glycosylase</fullName>
        <shortName evidence="9">UDG</shortName>
        <ecNumber evidence="4 9">3.2.2.27</ecNumber>
    </recommendedName>
</protein>
<dbReference type="FunFam" id="3.40.470.10:FF:000001">
    <property type="entry name" value="Uracil-DNA glycosylase"/>
    <property type="match status" value="1"/>
</dbReference>
<evidence type="ECO:0000313" key="11">
    <source>
        <dbReference type="EMBL" id="TGN41035.1"/>
    </source>
</evidence>
<dbReference type="NCBIfam" id="NF003588">
    <property type="entry name" value="PRK05254.1-1"/>
    <property type="match status" value="1"/>
</dbReference>
<dbReference type="RefSeq" id="WP_135801423.1">
    <property type="nucleotide sequence ID" value="NZ_SRPF01000001.1"/>
</dbReference>
<keyword evidence="7 9" id="KW-0378">Hydrolase</keyword>
<evidence type="ECO:0000256" key="2">
    <source>
        <dbReference type="ARBA" id="ARBA00002631"/>
    </source>
</evidence>
<evidence type="ECO:0000256" key="4">
    <source>
        <dbReference type="ARBA" id="ARBA00012030"/>
    </source>
</evidence>
<dbReference type="GO" id="GO:0004844">
    <property type="term" value="F:uracil DNA N-glycosylase activity"/>
    <property type="evidence" value="ECO:0007669"/>
    <property type="project" value="UniProtKB-UniRule"/>
</dbReference>
<comment type="function">
    <text evidence="2 9">Excises uracil residues from the DNA which can arise as a result of misincorporation of dUMP residues by DNA polymerase or due to deamination of cytosine.</text>
</comment>
<keyword evidence="6 9" id="KW-0227">DNA damage</keyword>
<comment type="subcellular location">
    <subcellularLocation>
        <location evidence="9">Cytoplasm</location>
    </subcellularLocation>
</comment>
<dbReference type="HAMAP" id="MF_00148">
    <property type="entry name" value="UDG"/>
    <property type="match status" value="1"/>
</dbReference>
<evidence type="ECO:0000256" key="1">
    <source>
        <dbReference type="ARBA" id="ARBA00001400"/>
    </source>
</evidence>
<dbReference type="PANTHER" id="PTHR11264">
    <property type="entry name" value="URACIL-DNA GLYCOSYLASE"/>
    <property type="match status" value="1"/>
</dbReference>
<dbReference type="InterPro" id="IPR036895">
    <property type="entry name" value="Uracil-DNA_glycosylase-like_sf"/>
</dbReference>
<dbReference type="NCBIfam" id="NF003591">
    <property type="entry name" value="PRK05254.1-4"/>
    <property type="match status" value="1"/>
</dbReference>
<dbReference type="AlphaFoldDB" id="A0A4Z1BSS4"/>
<evidence type="ECO:0000256" key="9">
    <source>
        <dbReference type="HAMAP-Rule" id="MF_00148"/>
    </source>
</evidence>
<dbReference type="NCBIfam" id="TIGR00628">
    <property type="entry name" value="ung"/>
    <property type="match status" value="1"/>
</dbReference>
<keyword evidence="11" id="KW-0326">Glycosidase</keyword>
<dbReference type="SUPFAM" id="SSF52141">
    <property type="entry name" value="Uracil-DNA glycosylase-like"/>
    <property type="match status" value="1"/>
</dbReference>
<organism evidence="11 12">
    <name type="scientific">Marinobacter confluentis</name>
    <dbReference type="NCBI Taxonomy" id="1697557"/>
    <lineage>
        <taxon>Bacteria</taxon>
        <taxon>Pseudomonadati</taxon>
        <taxon>Pseudomonadota</taxon>
        <taxon>Gammaproteobacteria</taxon>
        <taxon>Pseudomonadales</taxon>
        <taxon>Marinobacteraceae</taxon>
        <taxon>Marinobacter</taxon>
    </lineage>
</organism>
<feature type="active site" description="Proton acceptor" evidence="9">
    <location>
        <position position="74"/>
    </location>
</feature>
<dbReference type="EMBL" id="SRPF01000001">
    <property type="protein sequence ID" value="TGN41035.1"/>
    <property type="molecule type" value="Genomic_DNA"/>
</dbReference>
<dbReference type="Proteomes" id="UP000298325">
    <property type="component" value="Unassembled WGS sequence"/>
</dbReference>
<comment type="caution">
    <text evidence="11">The sequence shown here is derived from an EMBL/GenBank/DDBJ whole genome shotgun (WGS) entry which is preliminary data.</text>
</comment>
<dbReference type="SMART" id="SM00986">
    <property type="entry name" value="UDG"/>
    <property type="match status" value="1"/>
</dbReference>
<evidence type="ECO:0000256" key="8">
    <source>
        <dbReference type="ARBA" id="ARBA00023204"/>
    </source>
</evidence>
<proteinExistence type="inferred from homology"/>
<dbReference type="EC" id="3.2.2.27" evidence="4 9"/>
<dbReference type="Pfam" id="PF03167">
    <property type="entry name" value="UDG"/>
    <property type="match status" value="1"/>
</dbReference>
<dbReference type="GO" id="GO:0005737">
    <property type="term" value="C:cytoplasm"/>
    <property type="evidence" value="ECO:0007669"/>
    <property type="project" value="UniProtKB-SubCell"/>
</dbReference>
<keyword evidence="9" id="KW-0963">Cytoplasm</keyword>
<comment type="similarity">
    <text evidence="3 9">Belongs to the uracil-DNA glycosylase (UDG) superfamily. UNG family.</text>
</comment>
<dbReference type="Gene3D" id="3.40.470.10">
    <property type="entry name" value="Uracil-DNA glycosylase-like domain"/>
    <property type="match status" value="1"/>
</dbReference>
<dbReference type="InterPro" id="IPR002043">
    <property type="entry name" value="UDG_fam1"/>
</dbReference>
<evidence type="ECO:0000256" key="7">
    <source>
        <dbReference type="ARBA" id="ARBA00022801"/>
    </source>
</evidence>
<dbReference type="SMART" id="SM00987">
    <property type="entry name" value="UreE_C"/>
    <property type="match status" value="1"/>
</dbReference>
<keyword evidence="8 9" id="KW-0234">DNA repair</keyword>
<dbReference type="PANTHER" id="PTHR11264:SF0">
    <property type="entry name" value="URACIL-DNA GLYCOSYLASE"/>
    <property type="match status" value="1"/>
</dbReference>